<organism evidence="2 3">
    <name type="scientific">Rubrivivax rivuli</name>
    <dbReference type="NCBI Taxonomy" id="1862385"/>
    <lineage>
        <taxon>Bacteria</taxon>
        <taxon>Pseudomonadati</taxon>
        <taxon>Pseudomonadota</taxon>
        <taxon>Betaproteobacteria</taxon>
        <taxon>Burkholderiales</taxon>
        <taxon>Sphaerotilaceae</taxon>
        <taxon>Rubrivivax</taxon>
    </lineage>
</organism>
<dbReference type="PANTHER" id="PTHR39173:SF1">
    <property type="entry name" value="ACETYLTRANSFERASE"/>
    <property type="match status" value="1"/>
</dbReference>
<dbReference type="AlphaFoldDB" id="A0A437RK42"/>
<sequence length="184" mass="20023">MQLVRPAPEHLAGYCEALSRGWSPNTTRPEAAQEQLADIAADAAAFLAVTHDPEALGPPVKLPDGSQVQRLPGIVRWMWSDEGFCGSINLRWPRDLGPMPPHVLGHIGYAVVPWQQRRGHATQALAQLLPLARGFGLREVELTTDVDNAPSQRVITANGGELLERFTKPEAFGGGPGLRFVIRL</sequence>
<evidence type="ECO:0000313" key="2">
    <source>
        <dbReference type="EMBL" id="RVU47129.1"/>
    </source>
</evidence>
<proteinExistence type="predicted"/>
<keyword evidence="3" id="KW-1185">Reference proteome</keyword>
<dbReference type="InterPro" id="IPR016181">
    <property type="entry name" value="Acyl_CoA_acyltransferase"/>
</dbReference>
<reference evidence="2 3" key="1">
    <citation type="submission" date="2019-01" db="EMBL/GenBank/DDBJ databases">
        <authorList>
            <person name="Chen W.-M."/>
        </authorList>
    </citation>
    <scope>NUCLEOTIDE SEQUENCE [LARGE SCALE GENOMIC DNA]</scope>
    <source>
        <strain evidence="2 3">KYPY4</strain>
    </source>
</reference>
<gene>
    <name evidence="2" type="ORF">EOE66_05025</name>
</gene>
<accession>A0A437RK42</accession>
<feature type="domain" description="N-acetyltransferase" evidence="1">
    <location>
        <begin position="34"/>
        <end position="184"/>
    </location>
</feature>
<dbReference type="Pfam" id="PF13302">
    <property type="entry name" value="Acetyltransf_3"/>
    <property type="match status" value="1"/>
</dbReference>
<dbReference type="OrthoDB" id="9797989at2"/>
<dbReference type="SUPFAM" id="SSF55729">
    <property type="entry name" value="Acyl-CoA N-acyltransferases (Nat)"/>
    <property type="match status" value="1"/>
</dbReference>
<dbReference type="InterPro" id="IPR000182">
    <property type="entry name" value="GNAT_dom"/>
</dbReference>
<comment type="caution">
    <text evidence="2">The sequence shown here is derived from an EMBL/GenBank/DDBJ whole genome shotgun (WGS) entry which is preliminary data.</text>
</comment>
<dbReference type="GO" id="GO:0016747">
    <property type="term" value="F:acyltransferase activity, transferring groups other than amino-acyl groups"/>
    <property type="evidence" value="ECO:0007669"/>
    <property type="project" value="InterPro"/>
</dbReference>
<name>A0A437RK42_9BURK</name>
<protein>
    <submittedName>
        <fullName evidence="2">GNAT family N-acetyltransferase</fullName>
    </submittedName>
</protein>
<evidence type="ECO:0000259" key="1">
    <source>
        <dbReference type="PROSITE" id="PS51186"/>
    </source>
</evidence>
<dbReference type="PROSITE" id="PS51186">
    <property type="entry name" value="GNAT"/>
    <property type="match status" value="1"/>
</dbReference>
<dbReference type="Proteomes" id="UP000285575">
    <property type="component" value="Unassembled WGS sequence"/>
</dbReference>
<evidence type="ECO:0000313" key="3">
    <source>
        <dbReference type="Proteomes" id="UP000285575"/>
    </source>
</evidence>
<dbReference type="RefSeq" id="WP_128227597.1">
    <property type="nucleotide sequence ID" value="NZ_SACR01000002.1"/>
</dbReference>
<dbReference type="Gene3D" id="3.40.630.30">
    <property type="match status" value="1"/>
</dbReference>
<keyword evidence="2" id="KW-0808">Transferase</keyword>
<dbReference type="PANTHER" id="PTHR39173">
    <property type="entry name" value="ACETYLTRANSFERASE"/>
    <property type="match status" value="1"/>
</dbReference>
<dbReference type="EMBL" id="SACR01000002">
    <property type="protein sequence ID" value="RVU47129.1"/>
    <property type="molecule type" value="Genomic_DNA"/>
</dbReference>